<dbReference type="EMBL" id="CP116341">
    <property type="protein sequence ID" value="WOV85462.1"/>
    <property type="molecule type" value="Genomic_DNA"/>
</dbReference>
<evidence type="ECO:0000313" key="4">
    <source>
        <dbReference type="Proteomes" id="UP001303532"/>
    </source>
</evidence>
<dbReference type="Gene3D" id="3.60.21.10">
    <property type="match status" value="1"/>
</dbReference>
<evidence type="ECO:0000259" key="2">
    <source>
        <dbReference type="Pfam" id="PF12850"/>
    </source>
</evidence>
<dbReference type="InterPro" id="IPR024654">
    <property type="entry name" value="Calcineurin-like_PHP_lpxH"/>
</dbReference>
<organism evidence="3 4">
    <name type="scientific">Sporosarcina jeotgali</name>
    <dbReference type="NCBI Taxonomy" id="3020056"/>
    <lineage>
        <taxon>Bacteria</taxon>
        <taxon>Bacillati</taxon>
        <taxon>Bacillota</taxon>
        <taxon>Bacilli</taxon>
        <taxon>Bacillales</taxon>
        <taxon>Caryophanaceae</taxon>
        <taxon>Sporosarcina</taxon>
    </lineage>
</organism>
<name>A0ABZ0KYI6_9BACL</name>
<feature type="domain" description="Calcineurin-like phosphoesterase" evidence="2">
    <location>
        <begin position="1"/>
        <end position="177"/>
    </location>
</feature>
<dbReference type="SUPFAM" id="SSF56300">
    <property type="entry name" value="Metallo-dependent phosphatases"/>
    <property type="match status" value="1"/>
</dbReference>
<sequence length="197" mass="22377">MKIAFISDIHSSIEELKLVLKQIEKVAPDAKIIGVGDLFECTIGKKKLDGTTYPLLSEVMLNPVGFEQLLDFPSIRGNQEERILLISRSSEPLLQKISQLPEQMRVGDALLIHGHQWPYNELPPEHITQGEDLVVHGHTHTSTWAVEGKLKEFEFSVPIKLPQKAVTVNVGSVVDHREWLLYNDNERMITFMKAEME</sequence>
<evidence type="ECO:0000256" key="1">
    <source>
        <dbReference type="ARBA" id="ARBA00008950"/>
    </source>
</evidence>
<protein>
    <submittedName>
        <fullName evidence="3">Metallophosphoesterase family protein</fullName>
    </submittedName>
</protein>
<dbReference type="CDD" id="cd00838">
    <property type="entry name" value="MPP_superfamily"/>
    <property type="match status" value="1"/>
</dbReference>
<evidence type="ECO:0000313" key="3">
    <source>
        <dbReference type="EMBL" id="WOV85462.1"/>
    </source>
</evidence>
<dbReference type="Proteomes" id="UP001303532">
    <property type="component" value="Chromosome"/>
</dbReference>
<dbReference type="InterPro" id="IPR029052">
    <property type="entry name" value="Metallo-depent_PP-like"/>
</dbReference>
<comment type="similarity">
    <text evidence="1">Belongs to the metallophosphoesterase superfamily. YfcE family.</text>
</comment>
<accession>A0ABZ0KYI6</accession>
<dbReference type="Pfam" id="PF12850">
    <property type="entry name" value="Metallophos_2"/>
    <property type="match status" value="1"/>
</dbReference>
<keyword evidence="4" id="KW-1185">Reference proteome</keyword>
<dbReference type="RefSeq" id="WP_323693069.1">
    <property type="nucleotide sequence ID" value="NZ_CP116341.1"/>
</dbReference>
<reference evidence="3 4" key="1">
    <citation type="submission" date="2023-01" db="EMBL/GenBank/DDBJ databases">
        <title>Sporosarcina sp. nov., isolated from Korean tranditional fermented seafood 'Jeotgal'.</title>
        <authorList>
            <person name="Yang A.-I."/>
        </authorList>
    </citation>
    <scope>NUCLEOTIDE SEQUENCE [LARGE SCALE GENOMIC DNA]</scope>
    <source>
        <strain evidence="3 4">B2O-1</strain>
    </source>
</reference>
<proteinExistence type="inferred from homology"/>
<gene>
    <name evidence="3" type="ORF">PGH26_05885</name>
</gene>